<dbReference type="OrthoDB" id="9782675at2"/>
<dbReference type="AlphaFoldDB" id="A0A2N7UBV5"/>
<dbReference type="Gene3D" id="3.20.20.120">
    <property type="entry name" value="Enolase-like C-terminal domain"/>
    <property type="match status" value="1"/>
</dbReference>
<dbReference type="InterPro" id="IPR018110">
    <property type="entry name" value="Mandel_Rmase/mucon_lact_enz_CS"/>
</dbReference>
<dbReference type="Pfam" id="PF13378">
    <property type="entry name" value="MR_MLE_C"/>
    <property type="match status" value="1"/>
</dbReference>
<evidence type="ECO:0000256" key="2">
    <source>
        <dbReference type="ARBA" id="ARBA00022723"/>
    </source>
</evidence>
<dbReference type="PANTHER" id="PTHR13794">
    <property type="entry name" value="ENOLASE SUPERFAMILY, MANDELATE RACEMASE"/>
    <property type="match status" value="1"/>
</dbReference>
<gene>
    <name evidence="5" type="ORF">C1H69_00830</name>
</gene>
<keyword evidence="2" id="KW-0479">Metal-binding</keyword>
<dbReference type="InterPro" id="IPR013341">
    <property type="entry name" value="Mandelate_racemase_N_dom"/>
</dbReference>
<dbReference type="SUPFAM" id="SSF51604">
    <property type="entry name" value="Enolase C-terminal domain-like"/>
    <property type="match status" value="1"/>
</dbReference>
<evidence type="ECO:0000313" key="5">
    <source>
        <dbReference type="EMBL" id="PMR77890.1"/>
    </source>
</evidence>
<evidence type="ECO:0000259" key="4">
    <source>
        <dbReference type="SMART" id="SM00922"/>
    </source>
</evidence>
<accession>A0A2N7UBV5</accession>
<dbReference type="InterPro" id="IPR036849">
    <property type="entry name" value="Enolase-like_C_sf"/>
</dbReference>
<dbReference type="InterPro" id="IPR029065">
    <property type="entry name" value="Enolase_C-like"/>
</dbReference>
<evidence type="ECO:0000313" key="6">
    <source>
        <dbReference type="Proteomes" id="UP000235803"/>
    </source>
</evidence>
<dbReference type="SUPFAM" id="SSF54826">
    <property type="entry name" value="Enolase N-terminal domain-like"/>
    <property type="match status" value="1"/>
</dbReference>
<keyword evidence="6" id="KW-1185">Reference proteome</keyword>
<dbReference type="GO" id="GO:0000287">
    <property type="term" value="F:magnesium ion binding"/>
    <property type="evidence" value="ECO:0007669"/>
    <property type="project" value="TreeGrafter"/>
</dbReference>
<dbReference type="CDD" id="cd03316">
    <property type="entry name" value="MR_like"/>
    <property type="match status" value="1"/>
</dbReference>
<dbReference type="SFLD" id="SFLDS00001">
    <property type="entry name" value="Enolase"/>
    <property type="match status" value="1"/>
</dbReference>
<dbReference type="Pfam" id="PF02746">
    <property type="entry name" value="MR_MLE_N"/>
    <property type="match status" value="1"/>
</dbReference>
<evidence type="ECO:0000256" key="1">
    <source>
        <dbReference type="ARBA" id="ARBA00001946"/>
    </source>
</evidence>
<protein>
    <submittedName>
        <fullName evidence="5">Mandelate racemase/muconate lactonizing enzyme family protein</fullName>
    </submittedName>
</protein>
<dbReference type="InterPro" id="IPR013342">
    <property type="entry name" value="Mandelate_racemase_C"/>
</dbReference>
<dbReference type="InterPro" id="IPR029017">
    <property type="entry name" value="Enolase-like_N"/>
</dbReference>
<dbReference type="PANTHER" id="PTHR13794:SF58">
    <property type="entry name" value="MITOCHONDRIAL ENOLASE SUPERFAMILY MEMBER 1"/>
    <property type="match status" value="1"/>
</dbReference>
<reference evidence="5 6" key="1">
    <citation type="submission" date="2018-01" db="EMBL/GenBank/DDBJ databases">
        <title>Halomonas endophytica sp. nov., isolated from storage liquid in the stems of Populus euphratica.</title>
        <authorList>
            <person name="Chen C."/>
        </authorList>
    </citation>
    <scope>NUCLEOTIDE SEQUENCE [LARGE SCALE GENOMIC DNA]</scope>
    <source>
        <strain evidence="5 6">MC28</strain>
    </source>
</reference>
<evidence type="ECO:0000256" key="3">
    <source>
        <dbReference type="ARBA" id="ARBA00022842"/>
    </source>
</evidence>
<feature type="domain" description="Mandelate racemase/muconate lactonizing enzyme C-terminal" evidence="4">
    <location>
        <begin position="148"/>
        <end position="244"/>
    </location>
</feature>
<dbReference type="PROSITE" id="PS00908">
    <property type="entry name" value="MR_MLE_1"/>
    <property type="match status" value="1"/>
</dbReference>
<organism evidence="5 6">
    <name type="scientific">Billgrantia endophytica</name>
    <dbReference type="NCBI Taxonomy" id="2033802"/>
    <lineage>
        <taxon>Bacteria</taxon>
        <taxon>Pseudomonadati</taxon>
        <taxon>Pseudomonadota</taxon>
        <taxon>Gammaproteobacteria</taxon>
        <taxon>Oceanospirillales</taxon>
        <taxon>Halomonadaceae</taxon>
        <taxon>Billgrantia</taxon>
    </lineage>
</organism>
<dbReference type="Gene3D" id="3.30.390.10">
    <property type="entry name" value="Enolase-like, N-terminal domain"/>
    <property type="match status" value="1"/>
</dbReference>
<dbReference type="RefSeq" id="WP_102651529.1">
    <property type="nucleotide sequence ID" value="NZ_PNRF01000002.1"/>
</dbReference>
<proteinExistence type="predicted"/>
<keyword evidence="3" id="KW-0460">Magnesium</keyword>
<comment type="cofactor">
    <cofactor evidence="1">
        <name>Mg(2+)</name>
        <dbReference type="ChEBI" id="CHEBI:18420"/>
    </cofactor>
</comment>
<dbReference type="EMBL" id="PNRF01000002">
    <property type="protein sequence ID" value="PMR77890.1"/>
    <property type="molecule type" value="Genomic_DNA"/>
</dbReference>
<dbReference type="SFLD" id="SFLDG00179">
    <property type="entry name" value="mandelate_racemase"/>
    <property type="match status" value="1"/>
</dbReference>
<dbReference type="SMART" id="SM00922">
    <property type="entry name" value="MR_MLE"/>
    <property type="match status" value="1"/>
</dbReference>
<dbReference type="GO" id="GO:0016052">
    <property type="term" value="P:carbohydrate catabolic process"/>
    <property type="evidence" value="ECO:0007669"/>
    <property type="project" value="TreeGrafter"/>
</dbReference>
<dbReference type="GO" id="GO:0016836">
    <property type="term" value="F:hydro-lyase activity"/>
    <property type="evidence" value="ECO:0007669"/>
    <property type="project" value="TreeGrafter"/>
</dbReference>
<dbReference type="GO" id="GO:0009063">
    <property type="term" value="P:amino acid catabolic process"/>
    <property type="evidence" value="ECO:0007669"/>
    <property type="project" value="InterPro"/>
</dbReference>
<dbReference type="InterPro" id="IPR046945">
    <property type="entry name" value="RHMD-like"/>
</dbReference>
<dbReference type="Proteomes" id="UP000235803">
    <property type="component" value="Unassembled WGS sequence"/>
</dbReference>
<sequence>MKIKKIEAFPVSFRLPEENGVTLGIGRAVKRDAVLVKITTDEGLVGWGEAHHGRAPGAVAHLVNSTLSELVEGMDALATVQVWDRIYALQLASHGMGAAAAIALSGIDMALWDLRGKAAGLPLYRLLGGGQVSVKAYAGGIALGYQTPESLASESLGMIEKGYRAIKLRIGDTAANDRARIEAVREAVGEEIDILTDANANADFDHVRRLMPCLDEMRVGWLEEPFSPHDQDLYARAARLGHTPLAAGENHYTRFEFRDAILAGSIRILQPDLSKVGGITEGLRVAALGSAWKLGINPHTSATGLNMAASIHFLASIDNPGYFEADTAKINPFRDELCSSPIVLRPDGTVHPPEGPGLGVEVDESFIIKNPLIDGPGYVK</sequence>
<name>A0A2N7UBV5_9GAMM</name>
<comment type="caution">
    <text evidence="5">The sequence shown here is derived from an EMBL/GenBank/DDBJ whole genome shotgun (WGS) entry which is preliminary data.</text>
</comment>